<protein>
    <submittedName>
        <fullName evidence="2">Uncharacterized protein</fullName>
    </submittedName>
</protein>
<gene>
    <name evidence="2" type="ORF">GLW07_04635</name>
</gene>
<feature type="transmembrane region" description="Helical" evidence="1">
    <location>
        <begin position="9"/>
        <end position="26"/>
    </location>
</feature>
<evidence type="ECO:0000313" key="3">
    <source>
        <dbReference type="Proteomes" id="UP000447833"/>
    </source>
</evidence>
<sequence>MNGYLLRRMAVYTLLTGIIAALFIGITLGENLPNYATIEEPYPMRWLIGIGAFGISGIISSILYTGGVIADIITQKNEKISP</sequence>
<keyword evidence="1" id="KW-1133">Transmembrane helix</keyword>
<evidence type="ECO:0000256" key="1">
    <source>
        <dbReference type="SAM" id="Phobius"/>
    </source>
</evidence>
<dbReference type="EMBL" id="WMEY01000002">
    <property type="protein sequence ID" value="MYL62638.1"/>
    <property type="molecule type" value="Genomic_DNA"/>
</dbReference>
<comment type="caution">
    <text evidence="2">The sequence shown here is derived from an EMBL/GenBank/DDBJ whole genome shotgun (WGS) entry which is preliminary data.</text>
</comment>
<name>A0A845EVT4_9BACL</name>
<dbReference type="RefSeq" id="WP_160918475.1">
    <property type="nucleotide sequence ID" value="NZ_WMEY01000002.1"/>
</dbReference>
<proteinExistence type="predicted"/>
<accession>A0A845EVT4</accession>
<keyword evidence="1" id="KW-0812">Transmembrane</keyword>
<dbReference type="Proteomes" id="UP000447833">
    <property type="component" value="Unassembled WGS sequence"/>
</dbReference>
<keyword evidence="1" id="KW-0472">Membrane</keyword>
<organism evidence="2 3">
    <name type="scientific">Guptibacillus hwajinpoensis</name>
    <dbReference type="NCBI Taxonomy" id="208199"/>
    <lineage>
        <taxon>Bacteria</taxon>
        <taxon>Bacillati</taxon>
        <taxon>Bacillota</taxon>
        <taxon>Bacilli</taxon>
        <taxon>Bacillales</taxon>
        <taxon>Guptibacillaceae</taxon>
        <taxon>Guptibacillus</taxon>
    </lineage>
</organism>
<dbReference type="AlphaFoldDB" id="A0A845EVT4"/>
<reference evidence="2 3" key="1">
    <citation type="submission" date="2019-11" db="EMBL/GenBank/DDBJ databases">
        <title>Genome sequences of 17 halophilic strains isolated from different environments.</title>
        <authorList>
            <person name="Furrow R.E."/>
        </authorList>
    </citation>
    <scope>NUCLEOTIDE SEQUENCE [LARGE SCALE GENOMIC DNA]</scope>
    <source>
        <strain evidence="2 3">22506_14_FS</strain>
    </source>
</reference>
<evidence type="ECO:0000313" key="2">
    <source>
        <dbReference type="EMBL" id="MYL62638.1"/>
    </source>
</evidence>
<feature type="transmembrane region" description="Helical" evidence="1">
    <location>
        <begin position="46"/>
        <end position="73"/>
    </location>
</feature>